<dbReference type="Proteomes" id="UP000664628">
    <property type="component" value="Unassembled WGS sequence"/>
</dbReference>
<gene>
    <name evidence="1" type="ORF">J2I46_06340</name>
</gene>
<comment type="caution">
    <text evidence="1">The sequence shown here is derived from an EMBL/GenBank/DDBJ whole genome shotgun (WGS) entry which is preliminary data.</text>
</comment>
<name>A0ABS3JFI1_9BACT</name>
<evidence type="ECO:0008006" key="3">
    <source>
        <dbReference type="Google" id="ProtNLM"/>
    </source>
</evidence>
<evidence type="ECO:0000313" key="2">
    <source>
        <dbReference type="Proteomes" id="UP000664628"/>
    </source>
</evidence>
<accession>A0ABS3JFI1</accession>
<sequence>MQESPKQEQEICVQCGFCCDGTLFSHATLQPGERVNLPPKLEQHYVQYDTGDYFKQPCAYFAGCCTIYDQPRLHICSSFRCQLLRNVEAQTMLPSQAVQTVRDMVQLRANIYQLYRQIFGQGAPADFISLRDTVAEVAQALPADDPARDDINRLALKCIMLNYWLTKTFKPSRPENQPEKVIC</sequence>
<evidence type="ECO:0000313" key="1">
    <source>
        <dbReference type="EMBL" id="MBO0948193.1"/>
    </source>
</evidence>
<keyword evidence="2" id="KW-1185">Reference proteome</keyword>
<dbReference type="RefSeq" id="WP_207328158.1">
    <property type="nucleotide sequence ID" value="NZ_JAFMYW010000002.1"/>
</dbReference>
<protein>
    <recommendedName>
        <fullName evidence="3">YkgJ family cysteine cluster protein</fullName>
    </recommendedName>
</protein>
<organism evidence="1 2">
    <name type="scientific">Fibrella forsythiae</name>
    <dbReference type="NCBI Taxonomy" id="2817061"/>
    <lineage>
        <taxon>Bacteria</taxon>
        <taxon>Pseudomonadati</taxon>
        <taxon>Bacteroidota</taxon>
        <taxon>Cytophagia</taxon>
        <taxon>Cytophagales</taxon>
        <taxon>Spirosomataceae</taxon>
        <taxon>Fibrella</taxon>
    </lineage>
</organism>
<reference evidence="1 2" key="1">
    <citation type="submission" date="2021-03" db="EMBL/GenBank/DDBJ databases">
        <title>Fibrella sp. HMF5405 genome sequencing and assembly.</title>
        <authorList>
            <person name="Kang H."/>
            <person name="Kim H."/>
            <person name="Bae S."/>
            <person name="Joh K."/>
        </authorList>
    </citation>
    <scope>NUCLEOTIDE SEQUENCE [LARGE SCALE GENOMIC DNA]</scope>
    <source>
        <strain evidence="1 2">HMF5405</strain>
    </source>
</reference>
<proteinExistence type="predicted"/>
<dbReference type="EMBL" id="JAFMYW010000002">
    <property type="protein sequence ID" value="MBO0948193.1"/>
    <property type="molecule type" value="Genomic_DNA"/>
</dbReference>